<dbReference type="InterPro" id="IPR051556">
    <property type="entry name" value="N-term/lysine_N-AcTrnsfr"/>
</dbReference>
<evidence type="ECO:0000256" key="2">
    <source>
        <dbReference type="ARBA" id="ARBA00023315"/>
    </source>
</evidence>
<evidence type="ECO:0000259" key="3">
    <source>
        <dbReference type="PROSITE" id="PS51186"/>
    </source>
</evidence>
<feature type="domain" description="N-acetyltransferase" evidence="3">
    <location>
        <begin position="6"/>
        <end position="148"/>
    </location>
</feature>
<dbReference type="GO" id="GO:0016747">
    <property type="term" value="F:acyltransferase activity, transferring groups other than amino-acyl groups"/>
    <property type="evidence" value="ECO:0007669"/>
    <property type="project" value="InterPro"/>
</dbReference>
<keyword evidence="2" id="KW-0012">Acyltransferase</keyword>
<name>A0A0G4IZA0_PLABS</name>
<keyword evidence="5" id="KW-1185">Reference proteome</keyword>
<dbReference type="PANTHER" id="PTHR42919:SF8">
    <property type="entry name" value="N-ALPHA-ACETYLTRANSFERASE 50"/>
    <property type="match status" value="1"/>
</dbReference>
<evidence type="ECO:0000313" key="4">
    <source>
        <dbReference type="EMBL" id="CEP00464.1"/>
    </source>
</evidence>
<reference evidence="4 5" key="1">
    <citation type="submission" date="2015-02" db="EMBL/GenBank/DDBJ databases">
        <authorList>
            <person name="Chooi Y.-H."/>
        </authorList>
    </citation>
    <scope>NUCLEOTIDE SEQUENCE [LARGE SCALE GENOMIC DNA]</scope>
    <source>
        <strain evidence="4">E3</strain>
    </source>
</reference>
<dbReference type="GO" id="GO:0007064">
    <property type="term" value="P:mitotic sister chromatid cohesion"/>
    <property type="evidence" value="ECO:0007669"/>
    <property type="project" value="TreeGrafter"/>
</dbReference>
<dbReference type="Pfam" id="PF00583">
    <property type="entry name" value="Acetyltransf_1"/>
    <property type="match status" value="1"/>
</dbReference>
<dbReference type="STRING" id="37360.A0A0G4IZA0"/>
<dbReference type="PANTHER" id="PTHR42919">
    <property type="entry name" value="N-ALPHA-ACETYLTRANSFERASE"/>
    <property type="match status" value="1"/>
</dbReference>
<gene>
    <name evidence="4" type="ORF">PBRA_001518</name>
</gene>
<dbReference type="PROSITE" id="PS51186">
    <property type="entry name" value="GNAT"/>
    <property type="match status" value="1"/>
</dbReference>
<keyword evidence="1" id="KW-0808">Transferase</keyword>
<dbReference type="Proteomes" id="UP000039324">
    <property type="component" value="Unassembled WGS sequence"/>
</dbReference>
<organism evidence="4 5">
    <name type="scientific">Plasmodiophora brassicae</name>
    <name type="common">Clubroot disease agent</name>
    <dbReference type="NCBI Taxonomy" id="37360"/>
    <lineage>
        <taxon>Eukaryota</taxon>
        <taxon>Sar</taxon>
        <taxon>Rhizaria</taxon>
        <taxon>Endomyxa</taxon>
        <taxon>Phytomyxea</taxon>
        <taxon>Plasmodiophorida</taxon>
        <taxon>Plasmodiophoridae</taxon>
        <taxon>Plasmodiophora</taxon>
    </lineage>
</organism>
<dbReference type="OrthoDB" id="47374at2759"/>
<evidence type="ECO:0000313" key="5">
    <source>
        <dbReference type="Proteomes" id="UP000039324"/>
    </source>
</evidence>
<dbReference type="SUPFAM" id="SSF55729">
    <property type="entry name" value="Acyl-CoA N-acyltransferases (Nat)"/>
    <property type="match status" value="1"/>
</dbReference>
<dbReference type="InterPro" id="IPR016181">
    <property type="entry name" value="Acyl_CoA_acyltransferase"/>
</dbReference>
<evidence type="ECO:0000256" key="1">
    <source>
        <dbReference type="ARBA" id="ARBA00022679"/>
    </source>
</evidence>
<dbReference type="InterPro" id="IPR000182">
    <property type="entry name" value="GNAT_dom"/>
</dbReference>
<accession>A0A0G4IZA0</accession>
<dbReference type="EMBL" id="CDSF01000101">
    <property type="protein sequence ID" value="CEP00464.1"/>
    <property type="molecule type" value="Genomic_DNA"/>
</dbReference>
<dbReference type="GO" id="GO:0031415">
    <property type="term" value="C:NatA complex"/>
    <property type="evidence" value="ECO:0007669"/>
    <property type="project" value="TreeGrafter"/>
</dbReference>
<sequence>MDRRDVDVVPLRDVTVARDLNRIFLPVRYDDRFYDAVMASGLSFVAADGDEPIGLVCCSLESPTRVYIGSLGVKATYRGRGLATRLITRVLDESVEMNVESIYLHVQANNDTALDLYERLGFIRVGKVDNYYKRVKPSTAFILERRLHSAVHNGTIN</sequence>
<dbReference type="CDD" id="cd04301">
    <property type="entry name" value="NAT_SF"/>
    <property type="match status" value="1"/>
</dbReference>
<dbReference type="OMA" id="ICCRLET"/>
<dbReference type="Gene3D" id="3.40.630.30">
    <property type="match status" value="1"/>
</dbReference>
<protein>
    <recommendedName>
        <fullName evidence="3">N-acetyltransferase domain-containing protein</fullName>
    </recommendedName>
</protein>
<dbReference type="AlphaFoldDB" id="A0A0G4IZA0"/>
<proteinExistence type="predicted"/>